<dbReference type="Gene3D" id="1.10.760.10">
    <property type="entry name" value="Cytochrome c-like domain"/>
    <property type="match status" value="1"/>
</dbReference>
<name>A0A517TXW4_9BACT</name>
<dbReference type="AlphaFoldDB" id="A0A517TXW4"/>
<keyword evidence="1 4" id="KW-0349">Heme</keyword>
<dbReference type="RefSeq" id="WP_145432714.1">
    <property type="nucleotide sequence ID" value="NZ_CP036339.1"/>
</dbReference>
<dbReference type="Pfam" id="PF07583">
    <property type="entry name" value="PSCyt2"/>
    <property type="match status" value="1"/>
</dbReference>
<dbReference type="OrthoDB" id="127107at2"/>
<keyword evidence="3 4" id="KW-0408">Iron</keyword>
<dbReference type="KEGG" id="llh:I41_23800"/>
<dbReference type="GO" id="GO:0009055">
    <property type="term" value="F:electron transfer activity"/>
    <property type="evidence" value="ECO:0007669"/>
    <property type="project" value="InterPro"/>
</dbReference>
<dbReference type="PROSITE" id="PS51007">
    <property type="entry name" value="CYTC"/>
    <property type="match status" value="1"/>
</dbReference>
<evidence type="ECO:0000256" key="2">
    <source>
        <dbReference type="ARBA" id="ARBA00022723"/>
    </source>
</evidence>
<sequence length="1018" mass="112662" precursor="true">MKVLDAALLVLLTHAAAGAEVVDFNREVRPILSENCFHCHGADAAQRQGELRLDVPAHAYASGAIVPGMPAASNLVQRIQSIDPNDQMPPPDSHRALTPQQIETLIQWIQEGAAYDVHWAFKSIKRPALPAQEGDDWGRSAIDRFVADQLNANDLTPSQRAPLPTLLRRLSLDLTGLPASAEQLTRWQAATDPAAAAVDELLASPHYGERMATEWLDVARYADTHGFNNDAARTMWPWRDWVVKAFNDNMPYDQFIAEQLAGDLLPHASQSQRLATGFNRNHVINSEGGIIDEEYRVEYVADRVRTTSMAWLGLTLECARCHDHKFDPISQRDYYQFFAFFNNIDETGEDGRIANAAPLMPAPSSADQGRLRALKRQESQQRKKLRRLIMASSSEPLATAPAEGRADASPPQLAVDLFSESQGFPDDGFEITPAKPLSTNEGWSLSAWINRKGAEAPVPLMSTMNYATPRSAGGYGAGAEVGFTSAGAVDVRLAVRWPAYATHVVSRRELSVNEWSHVAVIVTGNKARDVRIFVDGIESATMIRRDGLTGDVVINEPIRVGHTNRNTDDRFAGELRLLQLSAGPVDAALFESAIQDEIVRDATVASAALRQSNRTRRFLANALRRAASDVKIEDAWNAWRTTHAQRLELERSFPQVMVMQEMPEPRRTHVLLRGQYDVHGELVTADVPRSLGLPLPEDAPRNRLTLARWLTDPRHPLTARVVMNRLWQQLFGVGLVKTASDFGVQSEWPSHPELLDFLAAEFIENGWDLKHMVRLIVGSATYQQDSAATAEMWQRDPENRLLARGPRQRLTAEMVRDQALAVSGLLNPAVGGPPAYPYQPPDYYMGIVVAADYPGSRYTVGSGGDLYRRSMYTFWKRTVPHPTLATFDSPDREFCVARRSPTNTPLQALALMNDPTFLEAARKLGERMMNEGGTDDATRLAWGFRIVTARQPSPEELLTLVDLLARQRRDFADGASITDAVLAVGDAARSQGANDVELAAYASLASLLLNLDEAINRN</sequence>
<dbReference type="SUPFAM" id="SSF49899">
    <property type="entry name" value="Concanavalin A-like lectins/glucanases"/>
    <property type="match status" value="1"/>
</dbReference>
<organism evidence="7 8">
    <name type="scientific">Lacipirellula limnantheis</name>
    <dbReference type="NCBI Taxonomy" id="2528024"/>
    <lineage>
        <taxon>Bacteria</taxon>
        <taxon>Pseudomonadati</taxon>
        <taxon>Planctomycetota</taxon>
        <taxon>Planctomycetia</taxon>
        <taxon>Pirellulales</taxon>
        <taxon>Lacipirellulaceae</taxon>
        <taxon>Lacipirellula</taxon>
    </lineage>
</organism>
<evidence type="ECO:0000259" key="6">
    <source>
        <dbReference type="PROSITE" id="PS51007"/>
    </source>
</evidence>
<evidence type="ECO:0000256" key="4">
    <source>
        <dbReference type="PROSITE-ProRule" id="PRU00433"/>
    </source>
</evidence>
<feature type="chain" id="PRO_5021786962" evidence="5">
    <location>
        <begin position="20"/>
        <end position="1018"/>
    </location>
</feature>
<feature type="signal peptide" evidence="5">
    <location>
        <begin position="1"/>
        <end position="19"/>
    </location>
</feature>
<evidence type="ECO:0000256" key="3">
    <source>
        <dbReference type="ARBA" id="ARBA00023004"/>
    </source>
</evidence>
<dbReference type="Gene3D" id="2.60.120.200">
    <property type="match status" value="1"/>
</dbReference>
<protein>
    <submittedName>
        <fullName evidence="7">Planctomycete cytochrome C</fullName>
    </submittedName>
</protein>
<evidence type="ECO:0000256" key="5">
    <source>
        <dbReference type="SAM" id="SignalP"/>
    </source>
</evidence>
<dbReference type="InterPro" id="IPR011444">
    <property type="entry name" value="DUF1549"/>
</dbReference>
<accession>A0A517TXW4</accession>
<dbReference type="GO" id="GO:0020037">
    <property type="term" value="F:heme binding"/>
    <property type="evidence" value="ECO:0007669"/>
    <property type="project" value="InterPro"/>
</dbReference>
<dbReference type="EMBL" id="CP036339">
    <property type="protein sequence ID" value="QDT73191.1"/>
    <property type="molecule type" value="Genomic_DNA"/>
</dbReference>
<dbReference type="InterPro" id="IPR022655">
    <property type="entry name" value="DUF1553"/>
</dbReference>
<dbReference type="Pfam" id="PF07587">
    <property type="entry name" value="PSD1"/>
    <property type="match status" value="1"/>
</dbReference>
<evidence type="ECO:0000313" key="8">
    <source>
        <dbReference type="Proteomes" id="UP000317909"/>
    </source>
</evidence>
<dbReference type="PANTHER" id="PTHR35889:SF3">
    <property type="entry name" value="F-BOX DOMAIN-CONTAINING PROTEIN"/>
    <property type="match status" value="1"/>
</dbReference>
<keyword evidence="8" id="KW-1185">Reference proteome</keyword>
<proteinExistence type="predicted"/>
<reference evidence="7 8" key="1">
    <citation type="submission" date="2019-02" db="EMBL/GenBank/DDBJ databases">
        <title>Deep-cultivation of Planctomycetes and their phenomic and genomic characterization uncovers novel biology.</title>
        <authorList>
            <person name="Wiegand S."/>
            <person name="Jogler M."/>
            <person name="Boedeker C."/>
            <person name="Pinto D."/>
            <person name="Vollmers J."/>
            <person name="Rivas-Marin E."/>
            <person name="Kohn T."/>
            <person name="Peeters S.H."/>
            <person name="Heuer A."/>
            <person name="Rast P."/>
            <person name="Oberbeckmann S."/>
            <person name="Bunk B."/>
            <person name="Jeske O."/>
            <person name="Meyerdierks A."/>
            <person name="Storesund J.E."/>
            <person name="Kallscheuer N."/>
            <person name="Luecker S."/>
            <person name="Lage O.M."/>
            <person name="Pohl T."/>
            <person name="Merkel B.J."/>
            <person name="Hornburger P."/>
            <person name="Mueller R.-W."/>
            <person name="Bruemmer F."/>
            <person name="Labrenz M."/>
            <person name="Spormann A.M."/>
            <person name="Op den Camp H."/>
            <person name="Overmann J."/>
            <person name="Amann R."/>
            <person name="Jetten M.S.M."/>
            <person name="Mascher T."/>
            <person name="Medema M.H."/>
            <person name="Devos D.P."/>
            <person name="Kaster A.-K."/>
            <person name="Ovreas L."/>
            <person name="Rohde M."/>
            <person name="Galperin M.Y."/>
            <person name="Jogler C."/>
        </authorList>
    </citation>
    <scope>NUCLEOTIDE SEQUENCE [LARGE SCALE GENOMIC DNA]</scope>
    <source>
        <strain evidence="7 8">I41</strain>
    </source>
</reference>
<dbReference type="Pfam" id="PF13385">
    <property type="entry name" value="Laminin_G_3"/>
    <property type="match status" value="1"/>
</dbReference>
<evidence type="ECO:0000256" key="1">
    <source>
        <dbReference type="ARBA" id="ARBA00022617"/>
    </source>
</evidence>
<feature type="domain" description="Cytochrome c" evidence="6">
    <location>
        <begin position="13"/>
        <end position="113"/>
    </location>
</feature>
<keyword evidence="5" id="KW-0732">Signal</keyword>
<gene>
    <name evidence="7" type="ORF">I41_23800</name>
</gene>
<dbReference type="GO" id="GO:0046872">
    <property type="term" value="F:metal ion binding"/>
    <property type="evidence" value="ECO:0007669"/>
    <property type="project" value="UniProtKB-KW"/>
</dbReference>
<dbReference type="Pfam" id="PF07635">
    <property type="entry name" value="PSCyt1"/>
    <property type="match status" value="1"/>
</dbReference>
<dbReference type="Proteomes" id="UP000317909">
    <property type="component" value="Chromosome"/>
</dbReference>
<dbReference type="InterPro" id="IPR011429">
    <property type="entry name" value="Cyt_c_Planctomycete-type"/>
</dbReference>
<dbReference type="InterPro" id="IPR013320">
    <property type="entry name" value="ConA-like_dom_sf"/>
</dbReference>
<dbReference type="InterPro" id="IPR009056">
    <property type="entry name" value="Cyt_c-like_dom"/>
</dbReference>
<keyword evidence="2 4" id="KW-0479">Metal-binding</keyword>
<dbReference type="PANTHER" id="PTHR35889">
    <property type="entry name" value="CYCLOINULO-OLIGOSACCHARIDE FRUCTANOTRANSFERASE-RELATED"/>
    <property type="match status" value="1"/>
</dbReference>
<dbReference type="InterPro" id="IPR036909">
    <property type="entry name" value="Cyt_c-like_dom_sf"/>
</dbReference>
<dbReference type="SUPFAM" id="SSF46626">
    <property type="entry name" value="Cytochrome c"/>
    <property type="match status" value="1"/>
</dbReference>
<evidence type="ECO:0000313" key="7">
    <source>
        <dbReference type="EMBL" id="QDT73191.1"/>
    </source>
</evidence>